<dbReference type="AlphaFoldDB" id="A0A660SB67"/>
<proteinExistence type="predicted"/>
<keyword evidence="1" id="KW-1133">Transmembrane helix</keyword>
<feature type="transmembrane region" description="Helical" evidence="1">
    <location>
        <begin position="56"/>
        <end position="76"/>
    </location>
</feature>
<evidence type="ECO:0000313" key="3">
    <source>
        <dbReference type="Proteomes" id="UP000282321"/>
    </source>
</evidence>
<dbReference type="EMBL" id="QNBC01000023">
    <property type="protein sequence ID" value="RKX67223.1"/>
    <property type="molecule type" value="Genomic_DNA"/>
</dbReference>
<evidence type="ECO:0000256" key="1">
    <source>
        <dbReference type="SAM" id="Phobius"/>
    </source>
</evidence>
<gene>
    <name evidence="2" type="ORF">DRP44_02650</name>
</gene>
<keyword evidence="1" id="KW-0812">Transmembrane</keyword>
<comment type="caution">
    <text evidence="2">The sequence shown here is derived from an EMBL/GenBank/DDBJ whole genome shotgun (WGS) entry which is preliminary data.</text>
</comment>
<sequence>MLITHSKSNSNHWQVLCLVLAVLFFFILQLNAANNENIYNVNSGANFNNVIVESTGGIIRATLFGYTFAYLSGSSFNNELFQSAPDMSLVNTYFGIITGSALGVYFSGKLVGARGSLLKTFAFASVIGGGIQALSYSLYYNNYKNSMDKPNTAVIQLLSLMAPTIGALIGYNTSTPEPTYESRAFLEYNGNNLSFGVPEIYVTTKMNTVFHGLKLISISI</sequence>
<protein>
    <submittedName>
        <fullName evidence="2">Uncharacterized protein</fullName>
    </submittedName>
</protein>
<feature type="transmembrane region" description="Helical" evidence="1">
    <location>
        <begin position="88"/>
        <end position="108"/>
    </location>
</feature>
<evidence type="ECO:0000313" key="2">
    <source>
        <dbReference type="EMBL" id="RKX67223.1"/>
    </source>
</evidence>
<feature type="transmembrane region" description="Helical" evidence="1">
    <location>
        <begin position="152"/>
        <end position="171"/>
    </location>
</feature>
<organism evidence="2 3">
    <name type="scientific">candidate division TA06 bacterium</name>
    <dbReference type="NCBI Taxonomy" id="2250710"/>
    <lineage>
        <taxon>Bacteria</taxon>
        <taxon>Bacteria division TA06</taxon>
    </lineage>
</organism>
<name>A0A660SB67_UNCT6</name>
<keyword evidence="1" id="KW-0472">Membrane</keyword>
<reference evidence="2 3" key="1">
    <citation type="submission" date="2018-06" db="EMBL/GenBank/DDBJ databases">
        <title>Extensive metabolic versatility and redundancy in microbially diverse, dynamic hydrothermal sediments.</title>
        <authorList>
            <person name="Dombrowski N."/>
            <person name="Teske A."/>
            <person name="Baker B.J."/>
        </authorList>
    </citation>
    <scope>NUCLEOTIDE SEQUENCE [LARGE SCALE GENOMIC DNA]</scope>
    <source>
        <strain evidence="2">B35_G9</strain>
    </source>
</reference>
<feature type="transmembrane region" description="Helical" evidence="1">
    <location>
        <begin position="120"/>
        <end position="140"/>
    </location>
</feature>
<accession>A0A660SB67</accession>
<dbReference type="Proteomes" id="UP000282321">
    <property type="component" value="Unassembled WGS sequence"/>
</dbReference>